<sequence>VSNLDIEALSRAISALTEEEEETSPQASVSQTEYRQKNILLTPELEARYHEVVQILIGLDDSLQLDYTKNGLKLENWIVNLDPNKKDCETIMNERKYHSDEVFETDEKLTKKEIKDHVRPKAKNHQIDMFFMFTINLGELLHLSDKVGENISHIDKSKSSENATELTISQLYHSDHSDDDNETDSNDQ</sequence>
<dbReference type="AlphaFoldDB" id="A0A9W4T9U4"/>
<evidence type="ECO:0000256" key="1">
    <source>
        <dbReference type="SAM" id="MobiDB-lite"/>
    </source>
</evidence>
<accession>A0A9W4T9U4</accession>
<proteinExistence type="predicted"/>
<dbReference type="OrthoDB" id="2438111at2759"/>
<feature type="non-terminal residue" evidence="2">
    <location>
        <position position="188"/>
    </location>
</feature>
<dbReference type="Proteomes" id="UP001153678">
    <property type="component" value="Unassembled WGS sequence"/>
</dbReference>
<evidence type="ECO:0000313" key="2">
    <source>
        <dbReference type="EMBL" id="CAI2195719.1"/>
    </source>
</evidence>
<organism evidence="2 3">
    <name type="scientific">Funneliformis geosporum</name>
    <dbReference type="NCBI Taxonomy" id="1117311"/>
    <lineage>
        <taxon>Eukaryota</taxon>
        <taxon>Fungi</taxon>
        <taxon>Fungi incertae sedis</taxon>
        <taxon>Mucoromycota</taxon>
        <taxon>Glomeromycotina</taxon>
        <taxon>Glomeromycetes</taxon>
        <taxon>Glomerales</taxon>
        <taxon>Glomeraceae</taxon>
        <taxon>Funneliformis</taxon>
    </lineage>
</organism>
<name>A0A9W4T9U4_9GLOM</name>
<keyword evidence="3" id="KW-1185">Reference proteome</keyword>
<reference evidence="2" key="1">
    <citation type="submission" date="2022-08" db="EMBL/GenBank/DDBJ databases">
        <authorList>
            <person name="Kallberg Y."/>
            <person name="Tangrot J."/>
            <person name="Rosling A."/>
        </authorList>
    </citation>
    <scope>NUCLEOTIDE SEQUENCE</scope>
    <source>
        <strain evidence="2">Wild A</strain>
    </source>
</reference>
<comment type="caution">
    <text evidence="2">The sequence shown here is derived from an EMBL/GenBank/DDBJ whole genome shotgun (WGS) entry which is preliminary data.</text>
</comment>
<dbReference type="EMBL" id="CAMKVN010012905">
    <property type="protein sequence ID" value="CAI2195719.1"/>
    <property type="molecule type" value="Genomic_DNA"/>
</dbReference>
<gene>
    <name evidence="2" type="ORF">FWILDA_LOCUS17218</name>
</gene>
<evidence type="ECO:0000313" key="3">
    <source>
        <dbReference type="Proteomes" id="UP001153678"/>
    </source>
</evidence>
<feature type="compositionally biased region" description="Polar residues" evidence="1">
    <location>
        <begin position="160"/>
        <end position="172"/>
    </location>
</feature>
<protein>
    <submittedName>
        <fullName evidence="2">4660_t:CDS:1</fullName>
    </submittedName>
</protein>
<feature type="compositionally biased region" description="Acidic residues" evidence="1">
    <location>
        <begin position="177"/>
        <end position="188"/>
    </location>
</feature>
<feature type="region of interest" description="Disordered" evidence="1">
    <location>
        <begin position="158"/>
        <end position="188"/>
    </location>
</feature>